<dbReference type="Pfam" id="PF06330">
    <property type="entry name" value="TRI5"/>
    <property type="match status" value="1"/>
</dbReference>
<evidence type="ECO:0000256" key="2">
    <source>
        <dbReference type="ARBA" id="ARBA00023239"/>
    </source>
</evidence>
<protein>
    <submittedName>
        <fullName evidence="3">Trichodiene synthase</fullName>
    </submittedName>
</protein>
<sequence length="87" mass="10319">MAVFEPKDIKMFDTLQKFIQGYITWHLCNDRYRLYEVFENASDSPVVVKFRKYCENAHRVGIVDSVEYAEPSVAMLAQHTRELMRLE</sequence>
<proteinExistence type="inferred from homology"/>
<evidence type="ECO:0000256" key="1">
    <source>
        <dbReference type="ARBA" id="ARBA00007946"/>
    </source>
</evidence>
<evidence type="ECO:0000313" key="3">
    <source>
        <dbReference type="EMBL" id="KAK5991843.1"/>
    </source>
</evidence>
<keyword evidence="4" id="KW-1185">Reference proteome</keyword>
<dbReference type="InterPro" id="IPR024652">
    <property type="entry name" value="Trichodiene_synth"/>
</dbReference>
<reference evidence="3 4" key="1">
    <citation type="submission" date="2024-01" db="EMBL/GenBank/DDBJ databases">
        <title>Complete genome of Cladobotryum mycophilum ATHUM6906.</title>
        <authorList>
            <person name="Christinaki A.C."/>
            <person name="Myridakis A.I."/>
            <person name="Kouvelis V.N."/>
        </authorList>
    </citation>
    <scope>NUCLEOTIDE SEQUENCE [LARGE SCALE GENOMIC DNA]</scope>
    <source>
        <strain evidence="3 4">ATHUM6906</strain>
    </source>
</reference>
<organism evidence="3 4">
    <name type="scientific">Cladobotryum mycophilum</name>
    <dbReference type="NCBI Taxonomy" id="491253"/>
    <lineage>
        <taxon>Eukaryota</taxon>
        <taxon>Fungi</taxon>
        <taxon>Dikarya</taxon>
        <taxon>Ascomycota</taxon>
        <taxon>Pezizomycotina</taxon>
        <taxon>Sordariomycetes</taxon>
        <taxon>Hypocreomycetidae</taxon>
        <taxon>Hypocreales</taxon>
        <taxon>Hypocreaceae</taxon>
        <taxon>Cladobotryum</taxon>
    </lineage>
</organism>
<dbReference type="EMBL" id="JAVFKD010000012">
    <property type="protein sequence ID" value="KAK5991843.1"/>
    <property type="molecule type" value="Genomic_DNA"/>
</dbReference>
<dbReference type="SUPFAM" id="SSF48576">
    <property type="entry name" value="Terpenoid synthases"/>
    <property type="match status" value="1"/>
</dbReference>
<dbReference type="Proteomes" id="UP001338125">
    <property type="component" value="Unassembled WGS sequence"/>
</dbReference>
<keyword evidence="2" id="KW-0456">Lyase</keyword>
<dbReference type="Gene3D" id="1.10.600.10">
    <property type="entry name" value="Farnesyl Diphosphate Synthase"/>
    <property type="match status" value="1"/>
</dbReference>
<comment type="similarity">
    <text evidence="1">Belongs to the trichodiene synthase family.</text>
</comment>
<evidence type="ECO:0000313" key="4">
    <source>
        <dbReference type="Proteomes" id="UP001338125"/>
    </source>
</evidence>
<gene>
    <name evidence="3" type="ORF">PT974_05229</name>
</gene>
<comment type="caution">
    <text evidence="3">The sequence shown here is derived from an EMBL/GenBank/DDBJ whole genome shotgun (WGS) entry which is preliminary data.</text>
</comment>
<name>A0ABR0SI64_9HYPO</name>
<accession>A0ABR0SI64</accession>
<dbReference type="InterPro" id="IPR008949">
    <property type="entry name" value="Isoprenoid_synthase_dom_sf"/>
</dbReference>